<comment type="subunit">
    <text evidence="21">Homodimer. Interacts with PDLIM4 isoform 2; this interaction stabilizes PDLIM4 isoform 2 in response to oxidative stress and protects it from ubiquitin-independent degradation by the core 20S proteasome. Interacts with TP73 (via SAM domain); this interaction is NADH-dependent, stabilizes TP73 in response to oxidative stress and protects it from ubiquitin-independent degradation by the 20S proteasome. Interacts with TP53; this interaction is NADH-dependent, stabilizes TP53 in response to oxidative stress and protects it from ubiquitin-independent degradation by the 20S proteasome.</text>
</comment>
<dbReference type="FunFam" id="3.40.50.360:FF:000029">
    <property type="entry name" value="NAD(P)H dehydrogenase [quinone] 1"/>
    <property type="match status" value="1"/>
</dbReference>
<dbReference type="PANTHER" id="PTHR10204:SF34">
    <property type="entry name" value="NAD(P)H DEHYDROGENASE [QUINONE] 1 ISOFORM 1"/>
    <property type="match status" value="1"/>
</dbReference>
<dbReference type="InterPro" id="IPR051545">
    <property type="entry name" value="NAD(P)H_dehydrogenase_qn"/>
</dbReference>
<evidence type="ECO:0000256" key="22">
    <source>
        <dbReference type="ARBA" id="ARBA00048181"/>
    </source>
</evidence>
<accession>A0A8C5QXR1</accession>
<evidence type="ECO:0000256" key="21">
    <source>
        <dbReference type="ARBA" id="ARBA00046551"/>
    </source>
</evidence>
<evidence type="ECO:0000256" key="11">
    <source>
        <dbReference type="ARBA" id="ARBA00022857"/>
    </source>
</evidence>
<evidence type="ECO:0000256" key="16">
    <source>
        <dbReference type="ARBA" id="ARBA00042248"/>
    </source>
</evidence>
<evidence type="ECO:0000256" key="9">
    <source>
        <dbReference type="ARBA" id="ARBA00022827"/>
    </source>
</evidence>
<evidence type="ECO:0000256" key="1">
    <source>
        <dbReference type="ARBA" id="ARBA00001974"/>
    </source>
</evidence>
<dbReference type="SUPFAM" id="SSF52218">
    <property type="entry name" value="Flavoproteins"/>
    <property type="match status" value="1"/>
</dbReference>
<name>A0A8C5QXR1_9ANUR</name>
<dbReference type="Pfam" id="PF02525">
    <property type="entry name" value="Flavodoxin_2"/>
    <property type="match status" value="1"/>
</dbReference>
<evidence type="ECO:0000256" key="14">
    <source>
        <dbReference type="ARBA" id="ARBA00040776"/>
    </source>
</evidence>
<keyword evidence="5" id="KW-0963">Cytoplasm</keyword>
<comment type="cofactor">
    <cofactor evidence="1">
        <name>FAD</name>
        <dbReference type="ChEBI" id="CHEBI:57692"/>
    </cofactor>
</comment>
<evidence type="ECO:0000256" key="19">
    <source>
        <dbReference type="ARBA" id="ARBA00042364"/>
    </source>
</evidence>
<evidence type="ECO:0000256" key="13">
    <source>
        <dbReference type="ARBA" id="ARBA00023027"/>
    </source>
</evidence>
<keyword evidence="28" id="KW-1185">Reference proteome</keyword>
<evidence type="ECO:0000256" key="5">
    <source>
        <dbReference type="ARBA" id="ARBA00022490"/>
    </source>
</evidence>
<keyword evidence="12" id="KW-0560">Oxidoreductase</keyword>
<evidence type="ECO:0000256" key="2">
    <source>
        <dbReference type="ARBA" id="ARBA00004514"/>
    </source>
</evidence>
<evidence type="ECO:0000256" key="3">
    <source>
        <dbReference type="ARBA" id="ARBA00006252"/>
    </source>
</evidence>
<evidence type="ECO:0000256" key="7">
    <source>
        <dbReference type="ARBA" id="ARBA00022553"/>
    </source>
</evidence>
<keyword evidence="7" id="KW-0597">Phosphoprotein</keyword>
<evidence type="ECO:0000313" key="28">
    <source>
        <dbReference type="Proteomes" id="UP000694569"/>
    </source>
</evidence>
<proteinExistence type="inferred from homology"/>
<dbReference type="PANTHER" id="PTHR10204">
    <property type="entry name" value="NAD P H OXIDOREDUCTASE-RELATED"/>
    <property type="match status" value="1"/>
</dbReference>
<comment type="similarity">
    <text evidence="3">Belongs to the NAD(P)H dehydrogenase (quinone) family.</text>
</comment>
<dbReference type="GO" id="GO:0050136">
    <property type="term" value="F:NADH dehydrogenase (quinone) (non-electrogenic) activity"/>
    <property type="evidence" value="ECO:0007669"/>
    <property type="project" value="UniProtKB-ARBA"/>
</dbReference>
<evidence type="ECO:0000259" key="26">
    <source>
        <dbReference type="Pfam" id="PF02525"/>
    </source>
</evidence>
<dbReference type="GO" id="GO:0005829">
    <property type="term" value="C:cytosol"/>
    <property type="evidence" value="ECO:0007669"/>
    <property type="project" value="UniProtKB-SubCell"/>
</dbReference>
<comment type="catalytic activity">
    <reaction evidence="24">
        <text>ubiquinone-10 + NADH + H(+) = ubiquinol-10 + NAD(+)</text>
        <dbReference type="Rhea" id="RHEA:61984"/>
        <dbReference type="ChEBI" id="CHEBI:15378"/>
        <dbReference type="ChEBI" id="CHEBI:46245"/>
        <dbReference type="ChEBI" id="CHEBI:57540"/>
        <dbReference type="ChEBI" id="CHEBI:57945"/>
        <dbReference type="ChEBI" id="CHEBI:64183"/>
    </reaction>
    <physiologicalReaction direction="left-to-right" evidence="24">
        <dbReference type="Rhea" id="RHEA:61985"/>
    </physiologicalReaction>
</comment>
<keyword evidence="11" id="KW-0521">NADP</keyword>
<dbReference type="Proteomes" id="UP000694569">
    <property type="component" value="Unplaced"/>
</dbReference>
<dbReference type="Gene3D" id="3.40.50.360">
    <property type="match status" value="1"/>
</dbReference>
<organism evidence="27 28">
    <name type="scientific">Leptobrachium leishanense</name>
    <name type="common">Leishan spiny toad</name>
    <dbReference type="NCBI Taxonomy" id="445787"/>
    <lineage>
        <taxon>Eukaryota</taxon>
        <taxon>Metazoa</taxon>
        <taxon>Chordata</taxon>
        <taxon>Craniata</taxon>
        <taxon>Vertebrata</taxon>
        <taxon>Euteleostomi</taxon>
        <taxon>Amphibia</taxon>
        <taxon>Batrachia</taxon>
        <taxon>Anura</taxon>
        <taxon>Pelobatoidea</taxon>
        <taxon>Megophryidae</taxon>
        <taxon>Leptobrachium</taxon>
    </lineage>
</organism>
<reference evidence="27" key="1">
    <citation type="submission" date="2025-08" db="UniProtKB">
        <authorList>
            <consortium name="Ensembl"/>
        </authorList>
    </citation>
    <scope>IDENTIFICATION</scope>
</reference>
<dbReference type="GO" id="GO:0042373">
    <property type="term" value="P:vitamin K metabolic process"/>
    <property type="evidence" value="ECO:0007669"/>
    <property type="project" value="UniProtKB-ARBA"/>
</dbReference>
<dbReference type="Ensembl" id="ENSLLET00000044469.1">
    <property type="protein sequence ID" value="ENSLLEP00000042760.1"/>
    <property type="gene ID" value="ENSLLEG00000027126.1"/>
</dbReference>
<dbReference type="InterPro" id="IPR003680">
    <property type="entry name" value="Flavodoxin_fold"/>
</dbReference>
<evidence type="ECO:0000256" key="10">
    <source>
        <dbReference type="ARBA" id="ARBA00022843"/>
    </source>
</evidence>
<comment type="subcellular location">
    <subcellularLocation>
        <location evidence="2">Cytoplasm</location>
        <location evidence="2">Cytosol</location>
    </subcellularLocation>
</comment>
<dbReference type="GeneTree" id="ENSGT00940000159150"/>
<evidence type="ECO:0000256" key="4">
    <source>
        <dbReference type="ARBA" id="ARBA00012648"/>
    </source>
</evidence>
<evidence type="ECO:0000256" key="24">
    <source>
        <dbReference type="ARBA" id="ARBA00049236"/>
    </source>
</evidence>
<comment type="catalytic activity">
    <reaction evidence="22">
        <text>a quinone + NADH + H(+) = a quinol + NAD(+)</text>
        <dbReference type="Rhea" id="RHEA:46160"/>
        <dbReference type="ChEBI" id="CHEBI:15378"/>
        <dbReference type="ChEBI" id="CHEBI:24646"/>
        <dbReference type="ChEBI" id="CHEBI:57540"/>
        <dbReference type="ChEBI" id="CHEBI:57945"/>
        <dbReference type="ChEBI" id="CHEBI:132124"/>
        <dbReference type="EC" id="1.6.5.2"/>
    </reaction>
    <physiologicalReaction direction="left-to-right" evidence="22">
        <dbReference type="Rhea" id="RHEA:46161"/>
    </physiologicalReaction>
</comment>
<sequence length="313" mass="35477">MTGKRALVVLAHQEKTSFSHAMKEAAVESLKKKGWEVTVSDLYAKKFSPVLSRDDILGDPEDPQNFKYSPESMKAWKEGRLSKDIMEEQKNLEAADLVIFQFPMYWFGLPAMLKGWFDRVLTQGFAYSMQNMYDDGNFKNKKALLSFSTGGLESMYTPTGINGDMNVILWPIHQGILHFCGFQVLEPQIAYSIAHTPPEKRSMILEAWQARLGKICEEKPISFVPNESFDLSFPGGFVLRKEVTEAQEGSEHGLTVGQHMGKALPPDHQDHWRISPCLRRWSLALQPFNFTIQYRPGKDDNAMDCTDSDGDAN</sequence>
<evidence type="ECO:0000256" key="12">
    <source>
        <dbReference type="ARBA" id="ARBA00023002"/>
    </source>
</evidence>
<evidence type="ECO:0000256" key="17">
    <source>
        <dbReference type="ARBA" id="ARBA00042288"/>
    </source>
</evidence>
<keyword evidence="13" id="KW-0520">NAD</keyword>
<evidence type="ECO:0000256" key="23">
    <source>
        <dbReference type="ARBA" id="ARBA00048412"/>
    </source>
</evidence>
<protein>
    <recommendedName>
        <fullName evidence="14">NAD(P)H dehydrogenase [quinone] 1</fullName>
        <ecNumber evidence="4">1.6.5.2</ecNumber>
    </recommendedName>
    <alternativeName>
        <fullName evidence="18">Azoreductase</fullName>
    </alternativeName>
    <alternativeName>
        <fullName evidence="20">DT-diaphorase</fullName>
    </alternativeName>
    <alternativeName>
        <fullName evidence="16">Menadione reductase</fullName>
    </alternativeName>
    <alternativeName>
        <fullName evidence="17">NAD(P)H:quinone oxidoreductase 1</fullName>
    </alternativeName>
    <alternativeName>
        <fullName evidence="15">Phylloquinone reductase</fullName>
    </alternativeName>
    <alternativeName>
        <fullName evidence="19">Quinone reductase 1</fullName>
    </alternativeName>
</protein>
<evidence type="ECO:0000256" key="18">
    <source>
        <dbReference type="ARBA" id="ARBA00042298"/>
    </source>
</evidence>
<comment type="catalytic activity">
    <reaction evidence="23">
        <text>menadione + NADH + H(+) = menadiol + NAD(+)</text>
        <dbReference type="Rhea" id="RHEA:69695"/>
        <dbReference type="ChEBI" id="CHEBI:6746"/>
        <dbReference type="ChEBI" id="CHEBI:15378"/>
        <dbReference type="ChEBI" id="CHEBI:28869"/>
        <dbReference type="ChEBI" id="CHEBI:57540"/>
        <dbReference type="ChEBI" id="CHEBI:57945"/>
    </reaction>
    <physiologicalReaction direction="left-to-right" evidence="23">
        <dbReference type="Rhea" id="RHEA:69696"/>
    </physiologicalReaction>
</comment>
<reference evidence="27" key="2">
    <citation type="submission" date="2025-09" db="UniProtKB">
        <authorList>
            <consortium name="Ensembl"/>
        </authorList>
    </citation>
    <scope>IDENTIFICATION</scope>
</reference>
<dbReference type="EC" id="1.6.5.2" evidence="4"/>
<keyword evidence="10" id="KW-0832">Ubl conjugation</keyword>
<evidence type="ECO:0000313" key="27">
    <source>
        <dbReference type="Ensembl" id="ENSLLEP00000042760.1"/>
    </source>
</evidence>
<feature type="domain" description="Flavodoxin-like fold" evidence="26">
    <location>
        <begin position="4"/>
        <end position="211"/>
    </location>
</feature>
<dbReference type="AlphaFoldDB" id="A0A8C5QXR1"/>
<evidence type="ECO:0000256" key="8">
    <source>
        <dbReference type="ARBA" id="ARBA00022630"/>
    </source>
</evidence>
<keyword evidence="8" id="KW-0285">Flavoprotein</keyword>
<dbReference type="InterPro" id="IPR029039">
    <property type="entry name" value="Flavoprotein-like_sf"/>
</dbReference>
<evidence type="ECO:0000256" key="15">
    <source>
        <dbReference type="ARBA" id="ARBA00041787"/>
    </source>
</evidence>
<evidence type="ECO:0000256" key="6">
    <source>
        <dbReference type="ARBA" id="ARBA00022499"/>
    </source>
</evidence>
<keyword evidence="9" id="KW-0274">FAD</keyword>
<evidence type="ECO:0000256" key="25">
    <source>
        <dbReference type="ARBA" id="ARBA00049392"/>
    </source>
</evidence>
<keyword evidence="6" id="KW-1017">Isopeptide bond</keyword>
<evidence type="ECO:0000256" key="20">
    <source>
        <dbReference type="ARBA" id="ARBA00042416"/>
    </source>
</evidence>
<dbReference type="OrthoDB" id="26889at2759"/>
<gene>
    <name evidence="27" type="primary">NQO1</name>
</gene>
<comment type="catalytic activity">
    <reaction evidence="25">
        <text>a quinone + NADPH + H(+) = a quinol + NADP(+)</text>
        <dbReference type="Rhea" id="RHEA:46164"/>
        <dbReference type="ChEBI" id="CHEBI:15378"/>
        <dbReference type="ChEBI" id="CHEBI:24646"/>
        <dbReference type="ChEBI" id="CHEBI:57783"/>
        <dbReference type="ChEBI" id="CHEBI:58349"/>
        <dbReference type="ChEBI" id="CHEBI:132124"/>
        <dbReference type="EC" id="1.6.5.2"/>
    </reaction>
    <physiologicalReaction direction="left-to-right" evidence="25">
        <dbReference type="Rhea" id="RHEA:46165"/>
    </physiologicalReaction>
</comment>
<dbReference type="GO" id="GO:0006979">
    <property type="term" value="P:response to oxidative stress"/>
    <property type="evidence" value="ECO:0007669"/>
    <property type="project" value="UniProtKB-ARBA"/>
</dbReference>